<evidence type="ECO:0000256" key="1">
    <source>
        <dbReference type="SAM" id="MobiDB-lite"/>
    </source>
</evidence>
<keyword evidence="3" id="KW-1185">Reference proteome</keyword>
<feature type="signal peptide" evidence="2">
    <location>
        <begin position="1"/>
        <end position="23"/>
    </location>
</feature>
<feature type="chain" id="PRO_5039931638" evidence="2">
    <location>
        <begin position="24"/>
        <end position="757"/>
    </location>
</feature>
<dbReference type="AlphaFoldDB" id="A0A9J7DZB7"/>
<proteinExistence type="predicted"/>
<protein>
    <submittedName>
        <fullName evidence="4">Uncharacterized protein LOC111351209</fullName>
    </submittedName>
</protein>
<dbReference type="GeneID" id="111351209"/>
<dbReference type="Proteomes" id="UP000301870">
    <property type="component" value="Chromosome 13"/>
</dbReference>
<feature type="compositionally biased region" description="Low complexity" evidence="1">
    <location>
        <begin position="135"/>
        <end position="165"/>
    </location>
</feature>
<dbReference type="KEGG" id="sliu:111351209"/>
<evidence type="ECO:0000256" key="2">
    <source>
        <dbReference type="SAM" id="SignalP"/>
    </source>
</evidence>
<sequence>MTFEKTAFVYFVIFVLSLSHISAWTIDLPEVRKILFERNEKHKDYKKNDYDDFLREDQKFYSNIEGNSKHHAEDYEHVHHSYDKENYAEEYGYHTYMEKKVHAVVRDGSYYLEGLRRSLEDYNELLESCNRRNGSVQSSSSTNSTWSPAYDPPNNSSPPSGSEPPVLNFRNYDNSPVPLKPNSSDSSSLGIRPGRRNMSCDEATESSEQIRRFADLALWATGRLQDLAYAKKYQKTDEQEENELILKLAWFLDRLAYLSGYEPDFKKHYYESRTTKSTPTLPPIPPTLVPSSDDLNKEMMDCLRRKSSEPATVRCRYPMEIPDMMQQIINQGTCTTPAPPSSDAVVPMSGTPDNVAGPSEILIAADSSVPLPQRSISKRSTEYTYYFPTKPLHEVTYPVPIVKLIKHRLSNIKSVVKNIVERRLAHLAEKKEEKQHFEKHFDKRSIDDKVEMSNSINPLSVLPKPVVKSVEKRPLDASLLLHYPVSDVSVINTKSFKKRSIDDHSMTSNHINQKSNWKSFDKYVKKGPLFRKKFENLLPSIKMTKKLTKYQSSKIKSINKRFTEDPFSKLANYYIKYKVWDNSNLKISKNYDEKKPANFDVKNHLTVPKTVQKRSLFNKKVVHMHIPKPLQIVHTYVHSLGKVHTKPTLLTHLQKLHAIRHKKHDKLHKIIKRSLKYEHMYLPRIPMDPQGDISYYVKNKEGTNFNPDPVQAAQVRLGLEQVFQTGNIEVVRRFGANYNPLNPAPFYSGVIATMTDA</sequence>
<reference evidence="4" key="1">
    <citation type="submission" date="2025-08" db="UniProtKB">
        <authorList>
            <consortium name="RefSeq"/>
        </authorList>
    </citation>
    <scope>IDENTIFICATION</scope>
    <source>
        <strain evidence="4">Ishihara</strain>
        <tissue evidence="4">Whole body</tissue>
    </source>
</reference>
<feature type="region of interest" description="Disordered" evidence="1">
    <location>
        <begin position="273"/>
        <end position="293"/>
    </location>
</feature>
<evidence type="ECO:0000313" key="4">
    <source>
        <dbReference type="RefSeq" id="XP_022818777.1"/>
    </source>
</evidence>
<dbReference type="RefSeq" id="XP_022818777.1">
    <property type="nucleotide sequence ID" value="XM_022963009.1"/>
</dbReference>
<dbReference type="OrthoDB" id="7481124at2759"/>
<gene>
    <name evidence="4" type="primary">LOC111351209</name>
</gene>
<name>A0A9J7DZB7_SPOLT</name>
<accession>A0A9J7DZB7</accession>
<organism evidence="3 4">
    <name type="scientific">Spodoptera litura</name>
    <name type="common">Asian cotton leafworm</name>
    <dbReference type="NCBI Taxonomy" id="69820"/>
    <lineage>
        <taxon>Eukaryota</taxon>
        <taxon>Metazoa</taxon>
        <taxon>Ecdysozoa</taxon>
        <taxon>Arthropoda</taxon>
        <taxon>Hexapoda</taxon>
        <taxon>Insecta</taxon>
        <taxon>Pterygota</taxon>
        <taxon>Neoptera</taxon>
        <taxon>Endopterygota</taxon>
        <taxon>Lepidoptera</taxon>
        <taxon>Glossata</taxon>
        <taxon>Ditrysia</taxon>
        <taxon>Noctuoidea</taxon>
        <taxon>Noctuidae</taxon>
        <taxon>Amphipyrinae</taxon>
        <taxon>Spodoptera</taxon>
    </lineage>
</organism>
<feature type="region of interest" description="Disordered" evidence="1">
    <location>
        <begin position="131"/>
        <end position="204"/>
    </location>
</feature>
<keyword evidence="2" id="KW-0732">Signal</keyword>
<evidence type="ECO:0000313" key="3">
    <source>
        <dbReference type="Proteomes" id="UP000301870"/>
    </source>
</evidence>